<protein>
    <submittedName>
        <fullName evidence="1">Uncharacterized protein</fullName>
    </submittedName>
</protein>
<dbReference type="AlphaFoldDB" id="A0A165CZD7"/>
<dbReference type="EMBL" id="KV427641">
    <property type="protein sequence ID" value="KZT03805.1"/>
    <property type="molecule type" value="Genomic_DNA"/>
</dbReference>
<dbReference type="GeneID" id="63824239"/>
<reference evidence="1 2" key="1">
    <citation type="journal article" date="2016" name="Mol. Biol. Evol.">
        <title>Comparative Genomics of Early-Diverging Mushroom-Forming Fungi Provides Insights into the Origins of Lignocellulose Decay Capabilities.</title>
        <authorList>
            <person name="Nagy L.G."/>
            <person name="Riley R."/>
            <person name="Tritt A."/>
            <person name="Adam C."/>
            <person name="Daum C."/>
            <person name="Floudas D."/>
            <person name="Sun H."/>
            <person name="Yadav J.S."/>
            <person name="Pangilinan J."/>
            <person name="Larsson K.H."/>
            <person name="Matsuura K."/>
            <person name="Barry K."/>
            <person name="Labutti K."/>
            <person name="Kuo R."/>
            <person name="Ohm R.A."/>
            <person name="Bhattacharya S.S."/>
            <person name="Shirouzu T."/>
            <person name="Yoshinaga Y."/>
            <person name="Martin F.M."/>
            <person name="Grigoriev I.V."/>
            <person name="Hibbett D.S."/>
        </authorList>
    </citation>
    <scope>NUCLEOTIDE SEQUENCE [LARGE SCALE GENOMIC DNA]</scope>
    <source>
        <strain evidence="1 2">93-53</strain>
    </source>
</reference>
<dbReference type="Proteomes" id="UP000076871">
    <property type="component" value="Unassembled WGS sequence"/>
</dbReference>
<accession>A0A165CZD7</accession>
<gene>
    <name evidence="1" type="ORF">LAESUDRAFT_715965</name>
</gene>
<dbReference type="RefSeq" id="XP_040761545.1">
    <property type="nucleotide sequence ID" value="XM_040907210.1"/>
</dbReference>
<evidence type="ECO:0000313" key="1">
    <source>
        <dbReference type="EMBL" id="KZT03805.1"/>
    </source>
</evidence>
<proteinExistence type="predicted"/>
<name>A0A165CZD7_9APHY</name>
<sequence>MPSVRRCEDIEVEAASAQRTQHLGDHDMSARAQCINYMREMQAEKTSDLKFIFITTQTSFAIMSHTRQSELSRPVRVLRGDLQHAHAVHPIMDKSRSMASRTRSGRPAYLVTTNIKHVKEVLGAAYIRLTLEELRRLLPFCPGKDLSSGTSVDYITAFYNPGNI</sequence>
<keyword evidence="2" id="KW-1185">Reference proteome</keyword>
<organism evidence="1 2">
    <name type="scientific">Laetiporus sulphureus 93-53</name>
    <dbReference type="NCBI Taxonomy" id="1314785"/>
    <lineage>
        <taxon>Eukaryota</taxon>
        <taxon>Fungi</taxon>
        <taxon>Dikarya</taxon>
        <taxon>Basidiomycota</taxon>
        <taxon>Agaricomycotina</taxon>
        <taxon>Agaricomycetes</taxon>
        <taxon>Polyporales</taxon>
        <taxon>Laetiporus</taxon>
    </lineage>
</organism>
<dbReference type="InParanoid" id="A0A165CZD7"/>
<evidence type="ECO:0000313" key="2">
    <source>
        <dbReference type="Proteomes" id="UP000076871"/>
    </source>
</evidence>